<evidence type="ECO:0000313" key="2">
    <source>
        <dbReference type="EMBL" id="MFC7081317.1"/>
    </source>
</evidence>
<feature type="region of interest" description="Disordered" evidence="1">
    <location>
        <begin position="230"/>
        <end position="263"/>
    </location>
</feature>
<keyword evidence="2" id="KW-0808">Transferase</keyword>
<sequence length="341" mass="36874">MNFQRYLSAKRTVDERALNPRVEDRLAAELDGRDARDDPLRVLEVGAGIGASVVRLLGRSWLPNRVTYTALDVKRENVACARERLPTRASALGYAVGRASDERARASAAADANDQHASADGRFVCSRGRRRVEVEFRTADAFDYLAATDEAVDLLVAHAFVDLVDPDRALSVFRDALAPDGLAYCPITFDRGTIFQPVADPEFEARLTEAFHRHLDRTGDSRAGRRLLSAAVGGREQSGGRDGDGGSGSDGDTDAGDGGASGSGGLLAAGGSDWVVHPRDGDYPADEGYFLQCIVEMVESAVRAESAIDDDRLSAWVARRRDQIDRGELVYVAHQLDVLAR</sequence>
<name>A0ABD5WQ45_9EURY</name>
<reference evidence="2 3" key="1">
    <citation type="journal article" date="2019" name="Int. J. Syst. Evol. Microbiol.">
        <title>The Global Catalogue of Microorganisms (GCM) 10K type strain sequencing project: providing services to taxonomists for standard genome sequencing and annotation.</title>
        <authorList>
            <consortium name="The Broad Institute Genomics Platform"/>
            <consortium name="The Broad Institute Genome Sequencing Center for Infectious Disease"/>
            <person name="Wu L."/>
            <person name="Ma J."/>
        </authorList>
    </citation>
    <scope>NUCLEOTIDE SEQUENCE [LARGE SCALE GENOMIC DNA]</scope>
    <source>
        <strain evidence="2 3">DT72</strain>
    </source>
</reference>
<evidence type="ECO:0000256" key="1">
    <source>
        <dbReference type="SAM" id="MobiDB-lite"/>
    </source>
</evidence>
<evidence type="ECO:0000313" key="3">
    <source>
        <dbReference type="Proteomes" id="UP001596407"/>
    </source>
</evidence>
<accession>A0ABD5WQ45</accession>
<organism evidence="2 3">
    <name type="scientific">Halorussus caseinilyticus</name>
    <dbReference type="NCBI Taxonomy" id="3034025"/>
    <lineage>
        <taxon>Archaea</taxon>
        <taxon>Methanobacteriati</taxon>
        <taxon>Methanobacteriota</taxon>
        <taxon>Stenosarchaea group</taxon>
        <taxon>Halobacteria</taxon>
        <taxon>Halobacteriales</taxon>
        <taxon>Haladaptataceae</taxon>
        <taxon>Halorussus</taxon>
    </lineage>
</organism>
<protein>
    <submittedName>
        <fullName evidence="2">Class I SAM-dependent methyltransferase</fullName>
    </submittedName>
</protein>
<dbReference type="GeneID" id="79301938"/>
<dbReference type="EMBL" id="JBHSZH010000005">
    <property type="protein sequence ID" value="MFC7081317.1"/>
    <property type="molecule type" value="Genomic_DNA"/>
</dbReference>
<dbReference type="Gene3D" id="3.40.50.150">
    <property type="entry name" value="Vaccinia Virus protein VP39"/>
    <property type="match status" value="1"/>
</dbReference>
<keyword evidence="2" id="KW-0489">Methyltransferase</keyword>
<keyword evidence="3" id="KW-1185">Reference proteome</keyword>
<dbReference type="GO" id="GO:0032259">
    <property type="term" value="P:methylation"/>
    <property type="evidence" value="ECO:0007669"/>
    <property type="project" value="UniProtKB-KW"/>
</dbReference>
<dbReference type="AlphaFoldDB" id="A0ABD5WQ45"/>
<dbReference type="Proteomes" id="UP001596407">
    <property type="component" value="Unassembled WGS sequence"/>
</dbReference>
<dbReference type="SUPFAM" id="SSF53335">
    <property type="entry name" value="S-adenosyl-L-methionine-dependent methyltransferases"/>
    <property type="match status" value="1"/>
</dbReference>
<gene>
    <name evidence="2" type="ORF">ACFQJ6_15615</name>
</gene>
<dbReference type="InterPro" id="IPR029063">
    <property type="entry name" value="SAM-dependent_MTases_sf"/>
</dbReference>
<dbReference type="GO" id="GO:0008168">
    <property type="term" value="F:methyltransferase activity"/>
    <property type="evidence" value="ECO:0007669"/>
    <property type="project" value="UniProtKB-KW"/>
</dbReference>
<proteinExistence type="predicted"/>
<dbReference type="RefSeq" id="WP_276280771.1">
    <property type="nucleotide sequence ID" value="NZ_CP119809.1"/>
</dbReference>
<comment type="caution">
    <text evidence="2">The sequence shown here is derived from an EMBL/GenBank/DDBJ whole genome shotgun (WGS) entry which is preliminary data.</text>
</comment>